<dbReference type="Gene3D" id="3.40.190.10">
    <property type="entry name" value="Periplasmic binding protein-like II"/>
    <property type="match status" value="6"/>
</dbReference>
<evidence type="ECO:0000256" key="1">
    <source>
        <dbReference type="ARBA" id="ARBA00001946"/>
    </source>
</evidence>
<keyword evidence="2" id="KW-1133">Transmembrane helix</keyword>
<dbReference type="SMART" id="SM00062">
    <property type="entry name" value="PBPb"/>
    <property type="match status" value="2"/>
</dbReference>
<comment type="cofactor">
    <cofactor evidence="1">
        <name>Mg(2+)</name>
        <dbReference type="ChEBI" id="CHEBI:18420"/>
    </cofactor>
</comment>
<evidence type="ECO:0000313" key="4">
    <source>
        <dbReference type="EMBL" id="QSX31838.1"/>
    </source>
</evidence>
<gene>
    <name evidence="4" type="ORF">JYB88_08370</name>
</gene>
<sequence length="905" mass="101601">MVMGEDSFPFQFLDDEGQPAGLLVDFWREWGRITGQPLVFVARHWQDSLDQLAKGKADIHIGMAQTPQREALFDFIAPVSEVNTYLYLHQELTARKQLNQLLPFQIGIVSGSSHEPELKAQVPGLQFRYFPSREDLLGAALAGELAVFAGMDGYLRDQQQQEQLMTLFPVANRLLIKQTKIHPAINKQKPQLKKLIEDGIAAMDPDFIRINERRWLGFQRHQAGLAIAMQVGVEPFVDIGLDGQPHGLYVDMWRLWSQKTGIGINFIPGDMNRSLEDVRRGVADAHIGYPESDEMRTGLERAAHLYTVKSRLFMYQKELGSEQQLAGQRIGVVPTAPYLAELKQRLPNTSLRFYDSMAAMVEGARKGDIAGFVAAAAWTQHSLLQSKRWSEFYQYPDMEFNTEIYVLTRKEDPGLTQRIARGFQSLGWQEKSAVEHKWMLNSQDHVFGVEKQQLPLSSDDRDMLAKLPELRMGYLADWPPMEFQDEKGQFAGINSDIAKRFEAQLGIKIKPVMFKEWHSLFDALRRGEVDLAGSVAKMPEREGSLLYSDPYWPSPWALVSPVQQVSVFNLDQLAGQRLAVVEGYQLVARLTAEQPGIRLVLVPDTRAGLDAVQAGKADVFIDKVVTLASALRSSEYSQLKMSLLADLAEQKSHVGVALGFEPLVPLLNASLATLDKATQQRIHDRWVPLTIDTGAARYQRWLQIFLVAGAVLLLITVAVVIVNRRLNREVEARQKAEARIAHLASHDNLTKLPNRSLLDDRLNQALLQHGREQQRFALMFLDLDGFKDVNDSFGHAEGDKLLVKVAQILSETIRKSDTVARFGGDEFVILLNRITDLDSVCEVAENLVARLAKPIALGNRQVQISVSLGLALYPEDGDNAISLMQKADKLMYHAKRSGGNGYRVG</sequence>
<proteinExistence type="predicted"/>
<dbReference type="GO" id="GO:0003824">
    <property type="term" value="F:catalytic activity"/>
    <property type="evidence" value="ECO:0007669"/>
    <property type="project" value="UniProtKB-ARBA"/>
</dbReference>
<evidence type="ECO:0000259" key="3">
    <source>
        <dbReference type="PROSITE" id="PS50887"/>
    </source>
</evidence>
<dbReference type="InterPro" id="IPR052163">
    <property type="entry name" value="DGC-Regulatory_Protein"/>
</dbReference>
<dbReference type="InterPro" id="IPR043128">
    <property type="entry name" value="Rev_trsase/Diguanyl_cyclase"/>
</dbReference>
<keyword evidence="2" id="KW-0812">Transmembrane</keyword>
<dbReference type="PANTHER" id="PTHR46663:SF2">
    <property type="entry name" value="GGDEF DOMAIN-CONTAINING PROTEIN"/>
    <property type="match status" value="1"/>
</dbReference>
<name>A0A974XR33_9GAMM</name>
<dbReference type="PANTHER" id="PTHR46663">
    <property type="entry name" value="DIGUANYLATE CYCLASE DGCT-RELATED"/>
    <property type="match status" value="1"/>
</dbReference>
<dbReference type="Pfam" id="PF00990">
    <property type="entry name" value="GGDEF"/>
    <property type="match status" value="1"/>
</dbReference>
<dbReference type="Gene3D" id="3.30.70.270">
    <property type="match status" value="1"/>
</dbReference>
<feature type="transmembrane region" description="Helical" evidence="2">
    <location>
        <begin position="701"/>
        <end position="723"/>
    </location>
</feature>
<dbReference type="CDD" id="cd01007">
    <property type="entry name" value="PBP2_BvgS_HisK_like"/>
    <property type="match status" value="1"/>
</dbReference>
<dbReference type="FunFam" id="3.30.70.270:FF:000001">
    <property type="entry name" value="Diguanylate cyclase domain protein"/>
    <property type="match status" value="1"/>
</dbReference>
<dbReference type="Pfam" id="PF00497">
    <property type="entry name" value="SBP_bac_3"/>
    <property type="match status" value="2"/>
</dbReference>
<dbReference type="CDD" id="cd13706">
    <property type="entry name" value="PBP2_HisK_like_1"/>
    <property type="match status" value="2"/>
</dbReference>
<keyword evidence="2" id="KW-0472">Membrane</keyword>
<dbReference type="Proteomes" id="UP000663281">
    <property type="component" value="Chromosome"/>
</dbReference>
<organism evidence="4 5">
    <name type="scientific">Shewanella cyperi</name>
    <dbReference type="NCBI Taxonomy" id="2814292"/>
    <lineage>
        <taxon>Bacteria</taxon>
        <taxon>Pseudomonadati</taxon>
        <taxon>Pseudomonadota</taxon>
        <taxon>Gammaproteobacteria</taxon>
        <taxon>Alteromonadales</taxon>
        <taxon>Shewanellaceae</taxon>
        <taxon>Shewanella</taxon>
    </lineage>
</organism>
<feature type="domain" description="GGDEF" evidence="3">
    <location>
        <begin position="774"/>
        <end position="905"/>
    </location>
</feature>
<accession>A0A974XR33</accession>
<dbReference type="KEGG" id="scyp:JYB88_08370"/>
<reference evidence="4 5" key="1">
    <citation type="submission" date="2021-03" db="EMBL/GenBank/DDBJ databases">
        <title>Novel species identification of genus Shewanella.</title>
        <authorList>
            <person name="Liu G."/>
            <person name="Zhang Q."/>
        </authorList>
    </citation>
    <scope>NUCLEOTIDE SEQUENCE [LARGE SCALE GENOMIC DNA]</scope>
    <source>
        <strain evidence="4 5">FJAT-53726</strain>
    </source>
</reference>
<dbReference type="EMBL" id="CP071504">
    <property type="protein sequence ID" value="QSX31838.1"/>
    <property type="molecule type" value="Genomic_DNA"/>
</dbReference>
<dbReference type="InterPro" id="IPR029787">
    <property type="entry name" value="Nucleotide_cyclase"/>
</dbReference>
<dbReference type="NCBIfam" id="TIGR00254">
    <property type="entry name" value="GGDEF"/>
    <property type="match status" value="1"/>
</dbReference>
<dbReference type="SUPFAM" id="SSF53850">
    <property type="entry name" value="Periplasmic binding protein-like II"/>
    <property type="match status" value="3"/>
</dbReference>
<dbReference type="SUPFAM" id="SSF55073">
    <property type="entry name" value="Nucleotide cyclase"/>
    <property type="match status" value="1"/>
</dbReference>
<dbReference type="PROSITE" id="PS50887">
    <property type="entry name" value="GGDEF"/>
    <property type="match status" value="1"/>
</dbReference>
<dbReference type="InterPro" id="IPR000160">
    <property type="entry name" value="GGDEF_dom"/>
</dbReference>
<dbReference type="AlphaFoldDB" id="A0A974XR33"/>
<dbReference type="InterPro" id="IPR001638">
    <property type="entry name" value="Solute-binding_3/MltF_N"/>
</dbReference>
<dbReference type="CDD" id="cd01949">
    <property type="entry name" value="GGDEF"/>
    <property type="match status" value="1"/>
</dbReference>
<evidence type="ECO:0000313" key="5">
    <source>
        <dbReference type="Proteomes" id="UP000663281"/>
    </source>
</evidence>
<dbReference type="SMART" id="SM00267">
    <property type="entry name" value="GGDEF"/>
    <property type="match status" value="1"/>
</dbReference>
<evidence type="ECO:0000256" key="2">
    <source>
        <dbReference type="SAM" id="Phobius"/>
    </source>
</evidence>
<protein>
    <submittedName>
        <fullName evidence="4">Transporter substrate-binding domain-containing protein</fullName>
    </submittedName>
</protein>
<keyword evidence="5" id="KW-1185">Reference proteome</keyword>